<keyword evidence="2" id="KW-0732">Signal</keyword>
<dbReference type="EMBL" id="CP051177">
    <property type="protein sequence ID" value="QKX49447.1"/>
    <property type="molecule type" value="Genomic_DNA"/>
</dbReference>
<keyword evidence="1" id="KW-1133">Transmembrane helix</keyword>
<keyword evidence="1" id="KW-0812">Transmembrane</keyword>
<gene>
    <name evidence="3" type="ORF">HF394_02000</name>
</gene>
<feature type="transmembrane region" description="Helical" evidence="1">
    <location>
        <begin position="372"/>
        <end position="390"/>
    </location>
</feature>
<dbReference type="AlphaFoldDB" id="A0A7H8Q672"/>
<evidence type="ECO:0000256" key="1">
    <source>
        <dbReference type="SAM" id="Phobius"/>
    </source>
</evidence>
<feature type="chain" id="PRO_5028936223" evidence="2">
    <location>
        <begin position="25"/>
        <end position="398"/>
    </location>
</feature>
<dbReference type="InterPro" id="IPR030832">
    <property type="entry name" value="Acidic_LPXTA"/>
</dbReference>
<reference evidence="4" key="2">
    <citation type="submission" date="2020-06" db="EMBL/GenBank/DDBJ databases">
        <title>Isolation of Planomicrobium glaciei.</title>
        <authorList>
            <person name="Malisova L."/>
            <person name="Safrankova R."/>
            <person name="Jakubu V."/>
            <person name="Spanelova P."/>
        </authorList>
    </citation>
    <scope>NUCLEOTIDE SEQUENCE [LARGE SCALE GENOMIC DNA]</scope>
    <source>
        <strain evidence="4">NRL-ATB46093</strain>
    </source>
</reference>
<keyword evidence="1" id="KW-0472">Membrane</keyword>
<evidence type="ECO:0000313" key="4">
    <source>
        <dbReference type="Proteomes" id="UP000509222"/>
    </source>
</evidence>
<dbReference type="Proteomes" id="UP000509222">
    <property type="component" value="Chromosome"/>
</dbReference>
<dbReference type="NCBIfam" id="TIGR04383">
    <property type="entry name" value="acidic_w_LPXTA"/>
    <property type="match status" value="2"/>
</dbReference>
<reference evidence="3 4" key="1">
    <citation type="submission" date="2020-04" db="EMBL/GenBank/DDBJ databases">
        <authorList>
            <person name="Pajer P."/>
            <person name="Broz P."/>
        </authorList>
    </citation>
    <scope>NUCLEOTIDE SEQUENCE [LARGE SCALE GENOMIC DNA]</scope>
    <source>
        <strain evidence="4">NRL-ATB46093</strain>
    </source>
</reference>
<sequence>MKRFSLLLLAAVLAFSVFPSFAFAIESDSKELDAFLKEINWEKQDYLDYLESKNYSWEDFDAVDELGTPLTEAAIPPVLKEYNLTRAELNALLEENGDIEKGQDVLDSEWLLFAEELHEYVGFYLSENTETPLTDETLQQVIDAYEFESREDLESFLNEYDDSINNYKTVEALEEAIDNYIFSTDFGFELAGLFEELGLTAEELERLEAHLKTLPFQTTEFQDRAMAISDRMMLVGDFDSAEDLSAEEIAEILDIFTDLLDLFELKTQYFLVKDSDKQEINLSTLLTLETVNGYDLLIEIYNTQGTFLADILLTADMFGSDIIKETGEDIKEVEETVVVAPAPIAKTPTSTKAAPVKQTVKGGKLPDTASPYVTNTLAGLALVLLGVVLYRRFKAQGI</sequence>
<accession>A0A7H8Q672</accession>
<feature type="signal peptide" evidence="2">
    <location>
        <begin position="1"/>
        <end position="24"/>
    </location>
</feature>
<organism evidence="3 4">
    <name type="scientific">Planococcus glaciei</name>
    <dbReference type="NCBI Taxonomy" id="459472"/>
    <lineage>
        <taxon>Bacteria</taxon>
        <taxon>Bacillati</taxon>
        <taxon>Bacillota</taxon>
        <taxon>Bacilli</taxon>
        <taxon>Bacillales</taxon>
        <taxon>Caryophanaceae</taxon>
        <taxon>Planococcus</taxon>
    </lineage>
</organism>
<evidence type="ECO:0000256" key="2">
    <source>
        <dbReference type="SAM" id="SignalP"/>
    </source>
</evidence>
<evidence type="ECO:0000313" key="3">
    <source>
        <dbReference type="EMBL" id="QKX49447.1"/>
    </source>
</evidence>
<protein>
    <submittedName>
        <fullName evidence="3">Processed acidic surface protein</fullName>
    </submittedName>
</protein>
<name>A0A7H8Q672_9BACL</name>
<proteinExistence type="predicted"/>
<dbReference type="RefSeq" id="WP_176293964.1">
    <property type="nucleotide sequence ID" value="NZ_CP051177.1"/>
</dbReference>
<keyword evidence="4" id="KW-1185">Reference proteome</keyword>